<dbReference type="InterPro" id="IPR012349">
    <property type="entry name" value="Split_barrel_FMN-bd"/>
</dbReference>
<proteinExistence type="predicted"/>
<dbReference type="EC" id="1.5.1.-" evidence="3"/>
<sequence length="174" mass="18879">MEKLETREVSRTEFRNAMARVCAPVNVITTKGPAGRGGFTATAMCSVTDEPPTLLVCMNAGSSQAQMFVENRRFCVNVLTGEHRDLAGLFAGKEKDMEARYAAARWTDLKSGNQALADAIVSFDCNLIDVHRVGTHNILIGAVSEIRTRADGHALLYFDRNFVHVPTATGSFGG</sequence>
<dbReference type="RefSeq" id="WP_183488041.1">
    <property type="nucleotide sequence ID" value="NZ_JACIDZ010000011.1"/>
</dbReference>
<dbReference type="InterPro" id="IPR002563">
    <property type="entry name" value="Flavin_Rdtase-like_dom"/>
</dbReference>
<dbReference type="Gene3D" id="2.30.110.10">
    <property type="entry name" value="Electron Transport, Fmn-binding Protein, Chain A"/>
    <property type="match status" value="1"/>
</dbReference>
<feature type="domain" description="Flavin reductase like" evidence="2">
    <location>
        <begin position="18"/>
        <end position="164"/>
    </location>
</feature>
<dbReference type="PANTHER" id="PTHR30466">
    <property type="entry name" value="FLAVIN REDUCTASE"/>
    <property type="match status" value="1"/>
</dbReference>
<dbReference type="Pfam" id="PF01613">
    <property type="entry name" value="Flavin_Reduct"/>
    <property type="match status" value="1"/>
</dbReference>
<dbReference type="GO" id="GO:0042602">
    <property type="term" value="F:riboflavin reductase (NADPH) activity"/>
    <property type="evidence" value="ECO:0007669"/>
    <property type="project" value="TreeGrafter"/>
</dbReference>
<dbReference type="Proteomes" id="UP000530571">
    <property type="component" value="Unassembled WGS sequence"/>
</dbReference>
<dbReference type="PANTHER" id="PTHR30466:SF1">
    <property type="entry name" value="FMN REDUCTASE (NADH) RUTF"/>
    <property type="match status" value="1"/>
</dbReference>
<name>A0A7W6PC29_9HYPH</name>
<evidence type="ECO:0000259" key="2">
    <source>
        <dbReference type="SMART" id="SM00903"/>
    </source>
</evidence>
<protein>
    <submittedName>
        <fullName evidence="3">Flavin reductase</fullName>
        <ecNumber evidence="3">1.5.1.-</ecNumber>
    </submittedName>
</protein>
<keyword evidence="1 3" id="KW-0560">Oxidoreductase</keyword>
<keyword evidence="4" id="KW-1185">Reference proteome</keyword>
<dbReference type="AlphaFoldDB" id="A0A7W6PC29"/>
<dbReference type="GO" id="GO:0010181">
    <property type="term" value="F:FMN binding"/>
    <property type="evidence" value="ECO:0007669"/>
    <property type="project" value="InterPro"/>
</dbReference>
<evidence type="ECO:0000256" key="1">
    <source>
        <dbReference type="ARBA" id="ARBA00023002"/>
    </source>
</evidence>
<reference evidence="3 4" key="1">
    <citation type="submission" date="2020-08" db="EMBL/GenBank/DDBJ databases">
        <title>Genomic Encyclopedia of Type Strains, Phase IV (KMG-IV): sequencing the most valuable type-strain genomes for metagenomic binning, comparative biology and taxonomic classification.</title>
        <authorList>
            <person name="Goeker M."/>
        </authorList>
    </citation>
    <scope>NUCLEOTIDE SEQUENCE [LARGE SCALE GENOMIC DNA]</scope>
    <source>
        <strain evidence="3 4">DSM 28101</strain>
    </source>
</reference>
<accession>A0A7W6PC29</accession>
<gene>
    <name evidence="3" type="ORF">GGR30_003192</name>
</gene>
<dbReference type="EMBL" id="JACIDZ010000011">
    <property type="protein sequence ID" value="MBB4123249.1"/>
    <property type="molecule type" value="Genomic_DNA"/>
</dbReference>
<comment type="caution">
    <text evidence="3">The sequence shown here is derived from an EMBL/GenBank/DDBJ whole genome shotgun (WGS) entry which is preliminary data.</text>
</comment>
<evidence type="ECO:0000313" key="4">
    <source>
        <dbReference type="Proteomes" id="UP000530571"/>
    </source>
</evidence>
<dbReference type="SMART" id="SM00903">
    <property type="entry name" value="Flavin_Reduct"/>
    <property type="match status" value="1"/>
</dbReference>
<dbReference type="SUPFAM" id="SSF50475">
    <property type="entry name" value="FMN-binding split barrel"/>
    <property type="match status" value="1"/>
</dbReference>
<organism evidence="3 4">
    <name type="scientific">Martelella radicis</name>
    <dbReference type="NCBI Taxonomy" id="1397476"/>
    <lineage>
        <taxon>Bacteria</taxon>
        <taxon>Pseudomonadati</taxon>
        <taxon>Pseudomonadota</taxon>
        <taxon>Alphaproteobacteria</taxon>
        <taxon>Hyphomicrobiales</taxon>
        <taxon>Aurantimonadaceae</taxon>
        <taxon>Martelella</taxon>
    </lineage>
</organism>
<dbReference type="GO" id="GO:0006208">
    <property type="term" value="P:pyrimidine nucleobase catabolic process"/>
    <property type="evidence" value="ECO:0007669"/>
    <property type="project" value="TreeGrafter"/>
</dbReference>
<evidence type="ECO:0000313" key="3">
    <source>
        <dbReference type="EMBL" id="MBB4123249.1"/>
    </source>
</evidence>
<dbReference type="InterPro" id="IPR050268">
    <property type="entry name" value="NADH-dep_flavin_reductase"/>
</dbReference>